<evidence type="ECO:0000256" key="2">
    <source>
        <dbReference type="ARBA" id="ARBA00023002"/>
    </source>
</evidence>
<evidence type="ECO:0000313" key="6">
    <source>
        <dbReference type="Proteomes" id="UP001338125"/>
    </source>
</evidence>
<keyword evidence="6" id="KW-1185">Reference proteome</keyword>
<dbReference type="EMBL" id="JAVFKD010000012">
    <property type="protein sequence ID" value="KAK5994224.1"/>
    <property type="molecule type" value="Genomic_DNA"/>
</dbReference>
<evidence type="ECO:0000313" key="5">
    <source>
        <dbReference type="EMBL" id="KAK5994224.1"/>
    </source>
</evidence>
<sequence length="234" mass="26456">MSNKEPSNKEHSYDYHSLHHGEGTKSSLTYRPRSPWLSVALLAISAVFGALLGVIVVIHYHGVLEKPTSFLPEIPYDTITFVQDQRYVSSNPADPKGTIWDSLDPAGEGWIEIPEWKKWGLPSSPGRAYQIAMYHQLHCIASLKADTLFLYTLLDQTSSVEAIEGVKKKIHKESHTAHCLEYLRQSIMCLGDTTLEPFVGELGLDHIEHKCRNWDTLFEFATKHRKTNITGILN</sequence>
<comment type="pathway">
    <text evidence="1">Mycotoxin biosynthesis.</text>
</comment>
<keyword evidence="4" id="KW-0472">Membrane</keyword>
<dbReference type="PANTHER" id="PTHR33365">
    <property type="entry name" value="YALI0B05434P"/>
    <property type="match status" value="1"/>
</dbReference>
<keyword evidence="2" id="KW-0560">Oxidoreductase</keyword>
<feature type="transmembrane region" description="Helical" evidence="4">
    <location>
        <begin position="36"/>
        <end position="60"/>
    </location>
</feature>
<protein>
    <submittedName>
        <fullName evidence="5">Hydroxylase cctR-like protein</fullName>
    </submittedName>
</protein>
<name>A0ABR0SPW4_9HYPO</name>
<dbReference type="InterPro" id="IPR021765">
    <property type="entry name" value="UstYa-like"/>
</dbReference>
<evidence type="ECO:0000256" key="4">
    <source>
        <dbReference type="SAM" id="Phobius"/>
    </source>
</evidence>
<organism evidence="5 6">
    <name type="scientific">Cladobotryum mycophilum</name>
    <dbReference type="NCBI Taxonomy" id="491253"/>
    <lineage>
        <taxon>Eukaryota</taxon>
        <taxon>Fungi</taxon>
        <taxon>Dikarya</taxon>
        <taxon>Ascomycota</taxon>
        <taxon>Pezizomycotina</taxon>
        <taxon>Sordariomycetes</taxon>
        <taxon>Hypocreomycetidae</taxon>
        <taxon>Hypocreales</taxon>
        <taxon>Hypocreaceae</taxon>
        <taxon>Cladobotryum</taxon>
    </lineage>
</organism>
<accession>A0ABR0SPW4</accession>
<comment type="caution">
    <text evidence="5">The sequence shown here is derived from an EMBL/GenBank/DDBJ whole genome shotgun (WGS) entry which is preliminary data.</text>
</comment>
<dbReference type="Pfam" id="PF11807">
    <property type="entry name" value="UstYa"/>
    <property type="match status" value="1"/>
</dbReference>
<comment type="similarity">
    <text evidence="3">Belongs to the ustYa family.</text>
</comment>
<dbReference type="Proteomes" id="UP001338125">
    <property type="component" value="Unassembled WGS sequence"/>
</dbReference>
<evidence type="ECO:0000256" key="1">
    <source>
        <dbReference type="ARBA" id="ARBA00004685"/>
    </source>
</evidence>
<reference evidence="5 6" key="1">
    <citation type="submission" date="2024-01" db="EMBL/GenBank/DDBJ databases">
        <title>Complete genome of Cladobotryum mycophilum ATHUM6906.</title>
        <authorList>
            <person name="Christinaki A.C."/>
            <person name="Myridakis A.I."/>
            <person name="Kouvelis V.N."/>
        </authorList>
    </citation>
    <scope>NUCLEOTIDE SEQUENCE [LARGE SCALE GENOMIC DNA]</scope>
    <source>
        <strain evidence="5 6">ATHUM6906</strain>
    </source>
</reference>
<keyword evidence="4" id="KW-1133">Transmembrane helix</keyword>
<keyword evidence="4" id="KW-0812">Transmembrane</keyword>
<proteinExistence type="inferred from homology"/>
<gene>
    <name evidence="5" type="ORF">PT974_07667</name>
</gene>
<dbReference type="PANTHER" id="PTHR33365:SF11">
    <property type="entry name" value="TAT PATHWAY SIGNAL SEQUENCE"/>
    <property type="match status" value="1"/>
</dbReference>
<evidence type="ECO:0000256" key="3">
    <source>
        <dbReference type="ARBA" id="ARBA00035112"/>
    </source>
</evidence>